<evidence type="ECO:0000313" key="2">
    <source>
        <dbReference type="EMBL" id="OEJ25295.1"/>
    </source>
</evidence>
<comment type="caution">
    <text evidence="2">The sequence shown here is derived from an EMBL/GenBank/DDBJ whole genome shotgun (WGS) entry which is preliminary data.</text>
</comment>
<dbReference type="STRING" id="285458.BGM19_23680"/>
<protein>
    <recommendedName>
        <fullName evidence="1">DUF7919 domain-containing protein</fullName>
    </recommendedName>
</protein>
<dbReference type="Proteomes" id="UP000095759">
    <property type="component" value="Unassembled WGS sequence"/>
</dbReference>
<proteinExistence type="predicted"/>
<dbReference type="OrthoDB" id="5523878at2"/>
<keyword evidence="3" id="KW-1185">Reference proteome</keyword>
<accession>A0A1E5P6Z1</accession>
<dbReference type="Pfam" id="PF25535">
    <property type="entry name" value="DUF7919"/>
    <property type="match status" value="1"/>
</dbReference>
<gene>
    <name evidence="2" type="ORF">AS594_13130</name>
</gene>
<dbReference type="RefSeq" id="WP_069927221.1">
    <property type="nucleotide sequence ID" value="NZ_MEHI01000001.1"/>
</dbReference>
<sequence length="139" mass="15460">MTYYADLTPYTYDTDRMAPREPDAPRDFRGLPQVNVGWLARVRPYAKGDAPPGLVEALRDMQHTHRVQQTRGYHFCPWCAARMLGLSAARDNCPRGSAEIRVIGEGVVYAAPELITHYVEAHDYAPPAAFVRAVLATGS</sequence>
<dbReference type="EMBL" id="MEHJ01000001">
    <property type="protein sequence ID" value="OEJ25295.1"/>
    <property type="molecule type" value="Genomic_DNA"/>
</dbReference>
<organism evidence="2 3">
    <name type="scientific">Streptomyces agglomeratus</name>
    <dbReference type="NCBI Taxonomy" id="285458"/>
    <lineage>
        <taxon>Bacteria</taxon>
        <taxon>Bacillati</taxon>
        <taxon>Actinomycetota</taxon>
        <taxon>Actinomycetes</taxon>
        <taxon>Kitasatosporales</taxon>
        <taxon>Streptomycetaceae</taxon>
        <taxon>Streptomyces</taxon>
    </lineage>
</organism>
<evidence type="ECO:0000313" key="3">
    <source>
        <dbReference type="Proteomes" id="UP000095759"/>
    </source>
</evidence>
<evidence type="ECO:0000259" key="1">
    <source>
        <dbReference type="Pfam" id="PF25535"/>
    </source>
</evidence>
<name>A0A1E5P6Z1_9ACTN</name>
<dbReference type="AlphaFoldDB" id="A0A1E5P6Z1"/>
<dbReference type="InterPro" id="IPR057679">
    <property type="entry name" value="DUF7919"/>
</dbReference>
<reference evidence="2 3" key="1">
    <citation type="submission" date="2016-08" db="EMBL/GenBank/DDBJ databases">
        <title>Complete genome sequence of Streptomyces agglomeratus strain 6-3-2, a novel anti-MRSA actinomycete isolated from Wuli of Tebit, China.</title>
        <authorList>
            <person name="Chen X."/>
        </authorList>
    </citation>
    <scope>NUCLEOTIDE SEQUENCE [LARGE SCALE GENOMIC DNA]</scope>
    <source>
        <strain evidence="2 3">6-3-2</strain>
    </source>
</reference>
<feature type="domain" description="DUF7919" evidence="1">
    <location>
        <begin position="2"/>
        <end position="135"/>
    </location>
</feature>